<dbReference type="EMBL" id="UGUY01000001">
    <property type="protein sequence ID" value="SUD69096.1"/>
    <property type="molecule type" value="Genomic_DNA"/>
</dbReference>
<keyword evidence="1" id="KW-0812">Transmembrane</keyword>
<accession>A0A379KM35</accession>
<evidence type="ECO:0000313" key="3">
    <source>
        <dbReference type="Proteomes" id="UP000254602"/>
    </source>
</evidence>
<dbReference type="RefSeq" id="WP_148708303.1">
    <property type="nucleotide sequence ID" value="NZ_UGUY01000001.1"/>
</dbReference>
<gene>
    <name evidence="2" type="ORF">NCTC7914_03233</name>
</gene>
<name>A0A379KM35_PSEPU</name>
<protein>
    <submittedName>
        <fullName evidence="2">Uncharacterized protein</fullName>
    </submittedName>
</protein>
<sequence length="401" mass="44794">MAVDLSSLPERRMLPRQPRHWRWGVVILLCSLVVGGLMVLLWRVDSWHTSFWFWICALLGALITGLVFYALRLLAYEKHRDYIGSWNESRDELEQSLIRRGQRTVAVLAVSYCSGAGNNKLAQALRLGSKPLQPIYLEGQALTMRLSQLKPPVQNNSKSEYAKRLRGFLQQVVRGLESDLEMGARSLAVDVRIRHNKVLCNEELLSIWSAVTTNHRLTDSVVFAMDDDGIMWLDAWLDAPERHPLLVSVEINLFLNPVAEQAETVTAVLLGSSQWCNTQKIDSIALVHRPVQLECPGRSIKDAVTDAFLWGQLRAGEETYFSWQAQVPGDVLRETSIAVNAARFPFNVARCHRLDDSFGLPGCAVGNVALIVASECAKAEDGPQVVLLQDASAQIFIVRPA</sequence>
<proteinExistence type="predicted"/>
<evidence type="ECO:0000313" key="2">
    <source>
        <dbReference type="EMBL" id="SUD69096.1"/>
    </source>
</evidence>
<feature type="transmembrane region" description="Helical" evidence="1">
    <location>
        <begin position="21"/>
        <end position="44"/>
    </location>
</feature>
<reference evidence="2 3" key="1">
    <citation type="submission" date="2018-06" db="EMBL/GenBank/DDBJ databases">
        <authorList>
            <consortium name="Pathogen Informatics"/>
            <person name="Doyle S."/>
        </authorList>
    </citation>
    <scope>NUCLEOTIDE SEQUENCE [LARGE SCALE GENOMIC DNA]</scope>
    <source>
        <strain evidence="2 3">NCTC7914</strain>
    </source>
</reference>
<dbReference type="Proteomes" id="UP000254602">
    <property type="component" value="Unassembled WGS sequence"/>
</dbReference>
<dbReference type="AlphaFoldDB" id="A0A379KM35"/>
<keyword evidence="1" id="KW-1133">Transmembrane helix</keyword>
<organism evidence="2 3">
    <name type="scientific">Pseudomonas putida</name>
    <name type="common">Arthrobacter siderocapsulatus</name>
    <dbReference type="NCBI Taxonomy" id="303"/>
    <lineage>
        <taxon>Bacteria</taxon>
        <taxon>Pseudomonadati</taxon>
        <taxon>Pseudomonadota</taxon>
        <taxon>Gammaproteobacteria</taxon>
        <taxon>Pseudomonadales</taxon>
        <taxon>Pseudomonadaceae</taxon>
        <taxon>Pseudomonas</taxon>
    </lineage>
</organism>
<feature type="transmembrane region" description="Helical" evidence="1">
    <location>
        <begin position="50"/>
        <end position="71"/>
    </location>
</feature>
<evidence type="ECO:0000256" key="1">
    <source>
        <dbReference type="SAM" id="Phobius"/>
    </source>
</evidence>
<keyword evidence="1" id="KW-0472">Membrane</keyword>